<keyword evidence="1" id="KW-1133">Transmembrane helix</keyword>
<dbReference type="VEuPathDB" id="PiroplasmaDB:BOVATA_043230"/>
<comment type="caution">
    <text evidence="2">The sequence shown here is derived from an EMBL/GenBank/DDBJ whole genome shotgun (WGS) entry which is preliminary data.</text>
</comment>
<keyword evidence="2" id="KW-0503">Monooxygenase</keyword>
<dbReference type="GO" id="GO:0004497">
    <property type="term" value="F:monooxygenase activity"/>
    <property type="evidence" value="ECO:0007669"/>
    <property type="project" value="UniProtKB-KW"/>
</dbReference>
<dbReference type="AlphaFoldDB" id="A0A2H6KIL0"/>
<accession>A0A2H6KIL0</accession>
<evidence type="ECO:0000313" key="2">
    <source>
        <dbReference type="EMBL" id="GBE62830.1"/>
    </source>
</evidence>
<proteinExistence type="predicted"/>
<dbReference type="EMBL" id="BDSA01000007">
    <property type="protein sequence ID" value="GBE62830.1"/>
    <property type="molecule type" value="Genomic_DNA"/>
</dbReference>
<keyword evidence="2" id="KW-0560">Oxidoreductase</keyword>
<dbReference type="Proteomes" id="UP000236319">
    <property type="component" value="Unassembled WGS sequence"/>
</dbReference>
<evidence type="ECO:0000313" key="3">
    <source>
        <dbReference type="Proteomes" id="UP000236319"/>
    </source>
</evidence>
<sequence>MRQLVERVQFLDGDLQCCAEILAGALGLLAAGGAGEAVDVPEREAVPEECGRGGVAVRDGGAVGSVIGARGQWPSLGLALVVAAPGVAGGRGVGAVALAVSQQLLKEVVESLREVHHPGEVEVGVCLGEGGTDVVAEGLECHAPLPEARVADGVLEGRLTVLAATAPLTYEVVVEGEQVVWRPGRAAGALDTGAVCRQLVRQEAHQAVLEERLERRLDAALRMLITALVTYLVVCLVALLVTHLVGTLHGVALPTGATDVPAVPAVEPSAVPGVVEAPAVEEIELVVEASEDVEQQAEQSVGVAGVEQASRIPPAAVFAALLPQPAQGVAQCRQHGEEDLGAHGAVWRQLCNVSDCDGLCALGSYGLGEGFMFEQVSGELCAGVGGDIRTCELGGELCEPLHQAVQHGTRGPGEALRLEVTQRVGEAAEQGLESVVEGILSSNVFK</sequence>
<keyword evidence="1" id="KW-0812">Transmembrane</keyword>
<keyword evidence="1" id="KW-0472">Membrane</keyword>
<keyword evidence="3" id="KW-1185">Reference proteome</keyword>
<reference evidence="2 3" key="1">
    <citation type="journal article" date="2017" name="BMC Genomics">
        <title>Whole-genome assembly of Babesia ovata and comparative genomics between closely related pathogens.</title>
        <authorList>
            <person name="Yamagishi J."/>
            <person name="Asada M."/>
            <person name="Hakimi H."/>
            <person name="Tanaka T.Q."/>
            <person name="Sugimoto C."/>
            <person name="Kawazu S."/>
        </authorList>
    </citation>
    <scope>NUCLEOTIDE SEQUENCE [LARGE SCALE GENOMIC DNA]</scope>
    <source>
        <strain evidence="2 3">Miyake</strain>
    </source>
</reference>
<name>A0A2H6KIL0_9APIC</name>
<protein>
    <submittedName>
        <fullName evidence="2">Luciferase-like monooxygenase family protein, putative</fullName>
    </submittedName>
</protein>
<organism evidence="2 3">
    <name type="scientific">Babesia ovata</name>
    <dbReference type="NCBI Taxonomy" id="189622"/>
    <lineage>
        <taxon>Eukaryota</taxon>
        <taxon>Sar</taxon>
        <taxon>Alveolata</taxon>
        <taxon>Apicomplexa</taxon>
        <taxon>Aconoidasida</taxon>
        <taxon>Piroplasmida</taxon>
        <taxon>Babesiidae</taxon>
        <taxon>Babesia</taxon>
    </lineage>
</organism>
<dbReference type="GeneID" id="39876600"/>
<evidence type="ECO:0000256" key="1">
    <source>
        <dbReference type="SAM" id="Phobius"/>
    </source>
</evidence>
<dbReference type="RefSeq" id="XP_028869073.1">
    <property type="nucleotide sequence ID" value="XM_029013240.1"/>
</dbReference>
<feature type="transmembrane region" description="Helical" evidence="1">
    <location>
        <begin position="219"/>
        <end position="241"/>
    </location>
</feature>
<gene>
    <name evidence="2" type="ORF">BOVATA_043230</name>
</gene>